<evidence type="ECO:0000256" key="1">
    <source>
        <dbReference type="ARBA" id="ARBA00023002"/>
    </source>
</evidence>
<keyword evidence="1" id="KW-0560">Oxidoreductase</keyword>
<accession>A0AAV9USW4</accession>
<reference evidence="4 5" key="1">
    <citation type="submission" date="2019-10" db="EMBL/GenBank/DDBJ databases">
        <authorList>
            <person name="Palmer J.M."/>
        </authorList>
    </citation>
    <scope>NUCLEOTIDE SEQUENCE [LARGE SCALE GENOMIC DNA]</scope>
    <source>
        <strain evidence="4 5">TWF730</strain>
    </source>
</reference>
<dbReference type="Proteomes" id="UP001373714">
    <property type="component" value="Unassembled WGS sequence"/>
</dbReference>
<dbReference type="Gene3D" id="3.60.130.10">
    <property type="entry name" value="Clavaminate synthase-like"/>
    <property type="match status" value="1"/>
</dbReference>
<dbReference type="Pfam" id="PF02668">
    <property type="entry name" value="TauD"/>
    <property type="match status" value="1"/>
</dbReference>
<dbReference type="InterPro" id="IPR050411">
    <property type="entry name" value="AlphaKG_dependent_hydroxylases"/>
</dbReference>
<feature type="region of interest" description="Disordered" evidence="2">
    <location>
        <begin position="379"/>
        <end position="413"/>
    </location>
</feature>
<dbReference type="PANTHER" id="PTHR10696">
    <property type="entry name" value="GAMMA-BUTYROBETAINE HYDROXYLASE-RELATED"/>
    <property type="match status" value="1"/>
</dbReference>
<evidence type="ECO:0000259" key="3">
    <source>
        <dbReference type="Pfam" id="PF02668"/>
    </source>
</evidence>
<dbReference type="EMBL" id="JAVHNS010000008">
    <property type="protein sequence ID" value="KAK6346158.1"/>
    <property type="molecule type" value="Genomic_DNA"/>
</dbReference>
<dbReference type="AlphaFoldDB" id="A0AAV9USW4"/>
<name>A0AAV9USW4_9PEZI</name>
<keyword evidence="5" id="KW-1185">Reference proteome</keyword>
<feature type="domain" description="TauD/TfdA-like" evidence="3">
    <location>
        <begin position="97"/>
        <end position="350"/>
    </location>
</feature>
<dbReference type="InterPro" id="IPR003819">
    <property type="entry name" value="TauD/TfdA-like"/>
</dbReference>
<evidence type="ECO:0000313" key="4">
    <source>
        <dbReference type="EMBL" id="KAK6346158.1"/>
    </source>
</evidence>
<sequence>MPYNSPKSALGNYFPKGLRGIFLEGEQEALEKLKSNNGQLEITQNWPREFHSSALSWSGHNFPTEGSYTLRLGSEEIDEIEAALKSVETCGIALDDIKKSNFPLPTLGSRLQKLSETVHHGSGIAMVKGLAPEKYTSDQNLFIYFGLSSYLGENRARQKADGRRMARIFHKFGNSIEQRDGASIFNASSPMAFHNDLVCDVLAFYCLDQASEGGESLFASLYRIYNELVMTKPSLVEALAMHNWPFDTYGYEPPYFLRPLLFLEDGKLISSFAMRPLIGSESYPRTEGIPSLTEIQREALDEFQKCAQKHQVEIRMQAGDMLFVNNLAILHSRRPFQDSEEHKRHLVRLWLRNEEMAWRTPAPLARVWMRKFGNMDEVHGDWSTLSPQDDERRNSVLKRPMSCGSSSGEDKIW</sequence>
<dbReference type="SUPFAM" id="SSF51197">
    <property type="entry name" value="Clavaminate synthase-like"/>
    <property type="match status" value="1"/>
</dbReference>
<protein>
    <recommendedName>
        <fullName evidence="3">TauD/TfdA-like domain-containing protein</fullName>
    </recommendedName>
</protein>
<organism evidence="4 5">
    <name type="scientific">Orbilia blumenaviensis</name>
    <dbReference type="NCBI Taxonomy" id="1796055"/>
    <lineage>
        <taxon>Eukaryota</taxon>
        <taxon>Fungi</taxon>
        <taxon>Dikarya</taxon>
        <taxon>Ascomycota</taxon>
        <taxon>Pezizomycotina</taxon>
        <taxon>Orbiliomycetes</taxon>
        <taxon>Orbiliales</taxon>
        <taxon>Orbiliaceae</taxon>
        <taxon>Orbilia</taxon>
    </lineage>
</organism>
<evidence type="ECO:0000313" key="5">
    <source>
        <dbReference type="Proteomes" id="UP001373714"/>
    </source>
</evidence>
<comment type="caution">
    <text evidence="4">The sequence shown here is derived from an EMBL/GenBank/DDBJ whole genome shotgun (WGS) entry which is preliminary data.</text>
</comment>
<proteinExistence type="predicted"/>
<gene>
    <name evidence="4" type="ORF">TWF730_010490</name>
</gene>
<dbReference type="GO" id="GO:0016491">
    <property type="term" value="F:oxidoreductase activity"/>
    <property type="evidence" value="ECO:0007669"/>
    <property type="project" value="UniProtKB-KW"/>
</dbReference>
<dbReference type="PANTHER" id="PTHR10696:SF54">
    <property type="entry name" value="FAMILY OXIDOREDUCTASE, PUTATIVE (AFU_ORTHOLOGUE AFUA_4G13850)-RELATED"/>
    <property type="match status" value="1"/>
</dbReference>
<dbReference type="InterPro" id="IPR042098">
    <property type="entry name" value="TauD-like_sf"/>
</dbReference>
<evidence type="ECO:0000256" key="2">
    <source>
        <dbReference type="SAM" id="MobiDB-lite"/>
    </source>
</evidence>